<proteinExistence type="predicted"/>
<keyword evidence="1" id="KW-1133">Transmembrane helix</keyword>
<sequence>MNSGISIGKGILWVLVWFGFMFIYTALDIVIWRKIAPNYSRILNIITVALSMVVFFVLLERKENFKLNLLANVSIQGIVIAICCSVLFYFLLDKGLDPIFESIFPTSKENYQQTIQSIISSPIVSLIDFCIFAPILEELLMRGFILNGLYANYGIIVALLISSILFALLHFNIAQIILSFICGIILGLIYLYTGSILSCIFAHMGYNLISYIMIILPIYNK</sequence>
<feature type="transmembrane region" description="Helical" evidence="1">
    <location>
        <begin position="70"/>
        <end position="92"/>
    </location>
</feature>
<keyword evidence="1" id="KW-0472">Membrane</keyword>
<dbReference type="GO" id="GO:0004175">
    <property type="term" value="F:endopeptidase activity"/>
    <property type="evidence" value="ECO:0007669"/>
    <property type="project" value="UniProtKB-ARBA"/>
</dbReference>
<reference evidence="3 4" key="1">
    <citation type="submission" date="2014-10" db="EMBL/GenBank/DDBJ databases">
        <title>Complete genome sequence of Parvimonas micra KCOM 1535 (= ChDC B708).</title>
        <authorList>
            <person name="Kook J.-K."/>
            <person name="Park S.-N."/>
            <person name="Lim Y.K."/>
            <person name="Roh H."/>
        </authorList>
    </citation>
    <scope>NUCLEOTIDE SEQUENCE [LARGE SCALE GENOMIC DNA]</scope>
    <source>
        <strain evidence="4">KCOM 1535 / ChDC B708</strain>
    </source>
</reference>
<dbReference type="GO" id="GO:0080120">
    <property type="term" value="P:CAAX-box protein maturation"/>
    <property type="evidence" value="ECO:0007669"/>
    <property type="project" value="UniProtKB-ARBA"/>
</dbReference>
<feature type="domain" description="CAAX prenyl protease 2/Lysostaphin resistance protein A-like" evidence="2">
    <location>
        <begin position="121"/>
        <end position="209"/>
    </location>
</feature>
<feature type="transmembrane region" description="Helical" evidence="1">
    <location>
        <begin position="200"/>
        <end position="219"/>
    </location>
</feature>
<dbReference type="InterPro" id="IPR052710">
    <property type="entry name" value="CAAX_protease"/>
</dbReference>
<dbReference type="PANTHER" id="PTHR36435:SF1">
    <property type="entry name" value="CAAX AMINO TERMINAL PROTEASE FAMILY PROTEIN"/>
    <property type="match status" value="1"/>
</dbReference>
<accession>A0A0B4S0H2</accession>
<evidence type="ECO:0000313" key="4">
    <source>
        <dbReference type="Proteomes" id="UP000031386"/>
    </source>
</evidence>
<evidence type="ECO:0000256" key="1">
    <source>
        <dbReference type="SAM" id="Phobius"/>
    </source>
</evidence>
<evidence type="ECO:0000259" key="2">
    <source>
        <dbReference type="Pfam" id="PF02517"/>
    </source>
</evidence>
<dbReference type="PANTHER" id="PTHR36435">
    <property type="entry name" value="SLR1288 PROTEIN"/>
    <property type="match status" value="1"/>
</dbReference>
<feature type="transmembrane region" description="Helical" evidence="1">
    <location>
        <begin position="173"/>
        <end position="193"/>
    </location>
</feature>
<evidence type="ECO:0000313" key="3">
    <source>
        <dbReference type="EMBL" id="AIZ36024.1"/>
    </source>
</evidence>
<gene>
    <name evidence="3" type="ORF">NW74_00895</name>
</gene>
<dbReference type="Proteomes" id="UP000031386">
    <property type="component" value="Chromosome"/>
</dbReference>
<protein>
    <submittedName>
        <fullName evidence="3">CAAX protease</fullName>
    </submittedName>
</protein>
<dbReference type="OrthoDB" id="4177129at2"/>
<feature type="transmembrane region" description="Helical" evidence="1">
    <location>
        <begin position="12"/>
        <end position="32"/>
    </location>
</feature>
<feature type="transmembrane region" description="Helical" evidence="1">
    <location>
        <begin position="38"/>
        <end position="58"/>
    </location>
</feature>
<dbReference type="GO" id="GO:0006508">
    <property type="term" value="P:proteolysis"/>
    <property type="evidence" value="ECO:0007669"/>
    <property type="project" value="UniProtKB-KW"/>
</dbReference>
<keyword evidence="1" id="KW-0812">Transmembrane</keyword>
<feature type="transmembrane region" description="Helical" evidence="1">
    <location>
        <begin position="115"/>
        <end position="136"/>
    </location>
</feature>
<feature type="transmembrane region" description="Helical" evidence="1">
    <location>
        <begin position="148"/>
        <end position="167"/>
    </location>
</feature>
<keyword evidence="4" id="KW-1185">Reference proteome</keyword>
<dbReference type="EMBL" id="CP009761">
    <property type="protein sequence ID" value="AIZ36024.1"/>
    <property type="molecule type" value="Genomic_DNA"/>
</dbReference>
<dbReference type="InterPro" id="IPR003675">
    <property type="entry name" value="Rce1/LyrA-like_dom"/>
</dbReference>
<organism evidence="3 4">
    <name type="scientific">Parvimonas micra</name>
    <dbReference type="NCBI Taxonomy" id="33033"/>
    <lineage>
        <taxon>Bacteria</taxon>
        <taxon>Bacillati</taxon>
        <taxon>Bacillota</taxon>
        <taxon>Tissierellia</taxon>
        <taxon>Tissierellales</taxon>
        <taxon>Peptoniphilaceae</taxon>
        <taxon>Parvimonas</taxon>
    </lineage>
</organism>
<keyword evidence="3" id="KW-0645">Protease</keyword>
<dbReference type="RefSeq" id="WP_041953367.1">
    <property type="nucleotide sequence ID" value="NZ_CP009761.1"/>
</dbReference>
<name>A0A0B4S0H2_9FIRM</name>
<dbReference type="AlphaFoldDB" id="A0A0B4S0H2"/>
<keyword evidence="3" id="KW-0378">Hydrolase</keyword>
<dbReference type="Pfam" id="PF02517">
    <property type="entry name" value="Rce1-like"/>
    <property type="match status" value="1"/>
</dbReference>
<dbReference type="KEGG" id="pmic:NW74_00895"/>